<keyword evidence="4 7" id="KW-1133">Transmembrane helix</keyword>
<feature type="transmembrane region" description="Helical" evidence="7">
    <location>
        <begin position="256"/>
        <end position="284"/>
    </location>
</feature>
<keyword evidence="5 7" id="KW-0472">Membrane</keyword>
<evidence type="ECO:0000313" key="8">
    <source>
        <dbReference type="EMBL" id="MST69368.1"/>
    </source>
</evidence>
<keyword evidence="2" id="KW-1003">Cell membrane</keyword>
<evidence type="ECO:0000256" key="6">
    <source>
        <dbReference type="SAM" id="MobiDB-lite"/>
    </source>
</evidence>
<organism evidence="8">
    <name type="scientific">Baileyella intestinalis</name>
    <dbReference type="NCBI Taxonomy" id="2606709"/>
    <lineage>
        <taxon>Bacteria</taxon>
        <taxon>Bacillati</taxon>
        <taxon>Bacillota</taxon>
        <taxon>Clostridia</taxon>
        <taxon>Peptostreptococcales</taxon>
        <taxon>Anaerovoracaceae</taxon>
        <taxon>Baileyella</taxon>
    </lineage>
</organism>
<dbReference type="EMBL" id="VUNB01000005">
    <property type="protein sequence ID" value="MST69368.1"/>
    <property type="molecule type" value="Genomic_DNA"/>
</dbReference>
<comment type="caution">
    <text evidence="8">The sequence shown here is derived from an EMBL/GenBank/DDBJ whole genome shotgun (WGS) entry which is preliminary data.</text>
</comment>
<comment type="subcellular location">
    <subcellularLocation>
        <location evidence="1">Cell membrane</location>
        <topology evidence="1">Multi-pass membrane protein</topology>
    </subcellularLocation>
</comment>
<feature type="region of interest" description="Disordered" evidence="6">
    <location>
        <begin position="381"/>
        <end position="403"/>
    </location>
</feature>
<feature type="transmembrane region" description="Helical" evidence="7">
    <location>
        <begin position="55"/>
        <end position="77"/>
    </location>
</feature>
<feature type="transmembrane region" description="Helical" evidence="7">
    <location>
        <begin position="227"/>
        <end position="250"/>
    </location>
</feature>
<keyword evidence="3 7" id="KW-0812">Transmembrane</keyword>
<evidence type="ECO:0000256" key="5">
    <source>
        <dbReference type="ARBA" id="ARBA00023136"/>
    </source>
</evidence>
<dbReference type="RefSeq" id="WP_154572832.1">
    <property type="nucleotide sequence ID" value="NZ_JAQXPA010000007.1"/>
</dbReference>
<evidence type="ECO:0000256" key="1">
    <source>
        <dbReference type="ARBA" id="ARBA00004651"/>
    </source>
</evidence>
<proteinExistence type="predicted"/>
<dbReference type="PANTHER" id="PTHR30213">
    <property type="entry name" value="INNER MEMBRANE PROTEIN YHJD"/>
    <property type="match status" value="1"/>
</dbReference>
<evidence type="ECO:0000256" key="7">
    <source>
        <dbReference type="SAM" id="Phobius"/>
    </source>
</evidence>
<dbReference type="AlphaFoldDB" id="A0A6A8MAA9"/>
<dbReference type="Pfam" id="PF03631">
    <property type="entry name" value="Virul_fac_BrkB"/>
    <property type="match status" value="1"/>
</dbReference>
<feature type="transmembrane region" description="Helical" evidence="7">
    <location>
        <begin position="155"/>
        <end position="176"/>
    </location>
</feature>
<dbReference type="InterPro" id="IPR017039">
    <property type="entry name" value="Virul_fac_BrkB"/>
</dbReference>
<sequence>MNKLKELKEKARFHKMSCHNRSGREKLNKDKFIRMGFHIWRQFDDPYYTGFAAQIAYFFFMSSMPTMVVLSQFLGLFDVSLDVIRDWLDSHVATEVSSFVMGLFTASSVKLTNIVLTVLALWAASGLEFSLARLTTYSLTEGTYRFSFWSERLKAIPTAIMTIMAIAFTLSIYVYGEELFLKIVSNNHVARLLVAMRLPIAAGLFFLMLMMNYYILPRVKVPLKCIIPGTVLAMLGIMLITFFYAIYISYIANYNILYGAFANIVALMLWFYLISWVLCIGMMFNKAWDDVMGRNLLTRDKIIHYIEKQMGDDKSDYRKLIITDEDDEDGNPETIAVKMSRQFVRGYSEERDLEIQRRKRERQRQAEEYVRNAIEEAKKNATKDKIIEPVISASDDEEDGRMN</sequence>
<name>A0A6A8MAA9_9FIRM</name>
<dbReference type="PANTHER" id="PTHR30213:SF0">
    <property type="entry name" value="UPF0761 MEMBRANE PROTEIN YIHY"/>
    <property type="match status" value="1"/>
</dbReference>
<reference evidence="8" key="1">
    <citation type="submission" date="2019-09" db="EMBL/GenBank/DDBJ databases">
        <title>In-depth cultivation of the pig gut microbiome towards novel bacterial diversity and tailored functional studies.</title>
        <authorList>
            <person name="Wylensek D."/>
            <person name="Hitch T.C.A."/>
            <person name="Clavel T."/>
        </authorList>
    </citation>
    <scope>NUCLEOTIDE SEQUENCE</scope>
    <source>
        <strain evidence="8">RF-744-FAT-WT-3</strain>
    </source>
</reference>
<feature type="transmembrane region" description="Helical" evidence="7">
    <location>
        <begin position="196"/>
        <end position="215"/>
    </location>
</feature>
<feature type="transmembrane region" description="Helical" evidence="7">
    <location>
        <begin position="97"/>
        <end position="124"/>
    </location>
</feature>
<evidence type="ECO:0000256" key="2">
    <source>
        <dbReference type="ARBA" id="ARBA00022475"/>
    </source>
</evidence>
<dbReference type="GO" id="GO:0005886">
    <property type="term" value="C:plasma membrane"/>
    <property type="evidence" value="ECO:0007669"/>
    <property type="project" value="UniProtKB-SubCell"/>
</dbReference>
<accession>A0A6A8MAA9</accession>
<feature type="compositionally biased region" description="Acidic residues" evidence="6">
    <location>
        <begin position="394"/>
        <end position="403"/>
    </location>
</feature>
<protein>
    <submittedName>
        <fullName evidence="8">YihY/virulence factor BrkB family protein</fullName>
    </submittedName>
</protein>
<evidence type="ECO:0000256" key="4">
    <source>
        <dbReference type="ARBA" id="ARBA00022989"/>
    </source>
</evidence>
<evidence type="ECO:0000256" key="3">
    <source>
        <dbReference type="ARBA" id="ARBA00022692"/>
    </source>
</evidence>
<gene>
    <name evidence="8" type="ORF">FYJ66_07165</name>
</gene>